<evidence type="ECO:0000313" key="2">
    <source>
        <dbReference type="Proteomes" id="UP000013520"/>
    </source>
</evidence>
<accession>R4KF22</accession>
<evidence type="ECO:0000313" key="1">
    <source>
        <dbReference type="EMBL" id="AGL01189.1"/>
    </source>
</evidence>
<dbReference type="Proteomes" id="UP000013520">
    <property type="component" value="Chromosome"/>
</dbReference>
<protein>
    <submittedName>
        <fullName evidence="1">Uncharacterized protein</fullName>
    </submittedName>
</protein>
<reference evidence="1 2" key="1">
    <citation type="submission" date="2012-01" db="EMBL/GenBank/DDBJ databases">
        <title>Complete sequence of Desulfotomaculum gibsoniae DSM 7213.</title>
        <authorList>
            <consortium name="US DOE Joint Genome Institute"/>
            <person name="Lucas S."/>
            <person name="Han J."/>
            <person name="Lapidus A."/>
            <person name="Cheng J.-F."/>
            <person name="Goodwin L."/>
            <person name="Pitluck S."/>
            <person name="Peters L."/>
            <person name="Ovchinnikova G."/>
            <person name="Teshima H."/>
            <person name="Detter J.C."/>
            <person name="Han C."/>
            <person name="Tapia R."/>
            <person name="Land M."/>
            <person name="Hauser L."/>
            <person name="Kyrpides N."/>
            <person name="Ivanova N."/>
            <person name="Pagani I."/>
            <person name="Parshina S."/>
            <person name="Plugge C."/>
            <person name="Muyzer G."/>
            <person name="Kuever J."/>
            <person name="Ivanova A."/>
            <person name="Nazina T."/>
            <person name="Klenk H.-P."/>
            <person name="Brambilla E."/>
            <person name="Spring S."/>
            <person name="Stams A.F."/>
            <person name="Woyke T."/>
        </authorList>
    </citation>
    <scope>NUCLEOTIDE SEQUENCE [LARGE SCALE GENOMIC DNA]</scope>
    <source>
        <strain evidence="1 2">DSM 7213</strain>
    </source>
</reference>
<dbReference type="HOGENOM" id="CLU_1728427_0_0_9"/>
<dbReference type="KEGG" id="dgi:Desgi_1727"/>
<dbReference type="AlphaFoldDB" id="R4KF22"/>
<dbReference type="STRING" id="767817.Desgi_1727"/>
<proteinExistence type="predicted"/>
<organism evidence="1 2">
    <name type="scientific">Desulfoscipio gibsoniae DSM 7213</name>
    <dbReference type="NCBI Taxonomy" id="767817"/>
    <lineage>
        <taxon>Bacteria</taxon>
        <taxon>Bacillati</taxon>
        <taxon>Bacillota</taxon>
        <taxon>Clostridia</taxon>
        <taxon>Eubacteriales</taxon>
        <taxon>Desulfallaceae</taxon>
        <taxon>Desulfoscipio</taxon>
    </lineage>
</organism>
<dbReference type="eggNOG" id="COG3183">
    <property type="taxonomic scope" value="Bacteria"/>
</dbReference>
<keyword evidence="2" id="KW-1185">Reference proteome</keyword>
<name>R4KF22_9FIRM</name>
<gene>
    <name evidence="1" type="ORF">Desgi_1727</name>
</gene>
<dbReference type="OrthoDB" id="9779761at2"/>
<sequence length="151" mass="17449">MDSKENLEKIKFKDETQITKVQWKNILLNKEITNELDLKTVLTVFNSPENRSTATEIATILGENNYHIISSGNTSFSRRICAYLNIKPPKNNKGGNRWWTIPYWGKSKGDGKWFYILRPELKEAIEELIFEGKLNLKDIVGSARETKDSQL</sequence>
<dbReference type="RefSeq" id="WP_006524474.1">
    <property type="nucleotide sequence ID" value="NC_021184.1"/>
</dbReference>
<dbReference type="EMBL" id="CP003273">
    <property type="protein sequence ID" value="AGL01189.1"/>
    <property type="molecule type" value="Genomic_DNA"/>
</dbReference>